<dbReference type="AlphaFoldDB" id="A0A096P9S8"/>
<protein>
    <submittedName>
        <fullName evidence="2">Unnamed product</fullName>
    </submittedName>
</protein>
<reference evidence="2 4" key="1">
    <citation type="journal article" date="2006" name="Proc. Natl. Acad. Sci. U.S.A.">
        <title>Genome analysis of the smallest free-living eukaryote Ostreococcus tauri unveils many unique features.</title>
        <authorList>
            <person name="Derelle E."/>
            <person name="Ferraz C."/>
            <person name="Rombauts S."/>
            <person name="Rouze P."/>
            <person name="Worden A.Z."/>
            <person name="Robbens S."/>
            <person name="Partensky F."/>
            <person name="Degroeve S."/>
            <person name="Echeynie S."/>
            <person name="Cooke R."/>
            <person name="Saeys Y."/>
            <person name="Wuyts J."/>
            <person name="Jabbari K."/>
            <person name="Bowler C."/>
            <person name="Panaud O."/>
            <person name="Piegu B."/>
            <person name="Ball S.G."/>
            <person name="Ral J.-P."/>
            <person name="Bouget F.-Y."/>
            <person name="Piganeau G."/>
            <person name="De Baets B."/>
            <person name="Picard A."/>
            <person name="Delseny M."/>
            <person name="Demaille J."/>
            <person name="Van de Peer Y."/>
            <person name="Moreau H."/>
        </authorList>
    </citation>
    <scope>NUCLEOTIDE SEQUENCE [LARGE SCALE GENOMIC DNA]</scope>
    <source>
        <strain evidence="2 4">OTTH0595</strain>
    </source>
</reference>
<keyword evidence="4" id="KW-1185">Reference proteome</keyword>
<evidence type="ECO:0000313" key="3">
    <source>
        <dbReference type="EMBL" id="OUS49124.1"/>
    </source>
</evidence>
<feature type="compositionally biased region" description="Basic and acidic residues" evidence="1">
    <location>
        <begin position="347"/>
        <end position="365"/>
    </location>
</feature>
<evidence type="ECO:0000313" key="2">
    <source>
        <dbReference type="EMBL" id="CEG01692.1"/>
    </source>
</evidence>
<evidence type="ECO:0000256" key="1">
    <source>
        <dbReference type="SAM" id="MobiDB-lite"/>
    </source>
</evidence>
<dbReference type="InParanoid" id="A0A096P9S8"/>
<reference evidence="2" key="2">
    <citation type="journal article" date="2014" name="BMC Genomics">
        <title>An improved genome of the model marine alga Ostreococcus tauri unfolds by assessing Illumina de novo assemblies.</title>
        <authorList>
            <person name="Blanc-Mathieu R."/>
            <person name="Verhelst B."/>
            <person name="Derelle E."/>
            <person name="Rombauts S."/>
            <person name="Bouget F.Y."/>
            <person name="Carre I."/>
            <person name="Chateau A."/>
            <person name="Eyre-Walker A."/>
            <person name="Grimsley N."/>
            <person name="Moreau H."/>
            <person name="Piegu B."/>
            <person name="Rivals E."/>
            <person name="Schackwitz W."/>
            <person name="Van de Peer Y."/>
            <person name="Piganeau G."/>
        </authorList>
    </citation>
    <scope>NUCLEOTIDE SEQUENCE</scope>
    <source>
        <strain evidence="2">RCC4221</strain>
    </source>
</reference>
<gene>
    <name evidence="3" type="ORF">BE221DRAFT_188351</name>
    <name evidence="2" type="ORF">OT_ostta15g00600</name>
</gene>
<accession>A0A454Y4H9</accession>
<dbReference type="Proteomes" id="UP000009170">
    <property type="component" value="Unassembled WGS sequence"/>
</dbReference>
<dbReference type="EMBL" id="KZ155771">
    <property type="protein sequence ID" value="OUS49124.1"/>
    <property type="molecule type" value="Genomic_DNA"/>
</dbReference>
<evidence type="ECO:0000313" key="4">
    <source>
        <dbReference type="Proteomes" id="UP000009170"/>
    </source>
</evidence>
<feature type="region of interest" description="Disordered" evidence="1">
    <location>
        <begin position="295"/>
        <end position="365"/>
    </location>
</feature>
<dbReference type="Proteomes" id="UP000195557">
    <property type="component" value="Unassembled WGS sequence"/>
</dbReference>
<accession>A0A1Y5ILS4</accession>
<accession>A0A096P9S8</accession>
<organism evidence="2 4">
    <name type="scientific">Ostreococcus tauri</name>
    <name type="common">Marine green alga</name>
    <dbReference type="NCBI Taxonomy" id="70448"/>
    <lineage>
        <taxon>Eukaryota</taxon>
        <taxon>Viridiplantae</taxon>
        <taxon>Chlorophyta</taxon>
        <taxon>Mamiellophyceae</taxon>
        <taxon>Mamiellales</taxon>
        <taxon>Bathycoccaceae</taxon>
        <taxon>Ostreococcus</taxon>
    </lineage>
</organism>
<dbReference type="EMBL" id="CAID01000015">
    <property type="protein sequence ID" value="CEG01692.1"/>
    <property type="molecule type" value="Genomic_DNA"/>
</dbReference>
<reference evidence="3" key="3">
    <citation type="submission" date="2017-04" db="EMBL/GenBank/DDBJ databases">
        <title>Population genomics of picophytoplankton unveils novel chromosome hypervariability.</title>
        <authorList>
            <consortium name="DOE Joint Genome Institute"/>
            <person name="Blanc-Mathieu R."/>
            <person name="Krasovec M."/>
            <person name="Hebrard M."/>
            <person name="Yau S."/>
            <person name="Desgranges E."/>
            <person name="Martin J."/>
            <person name="Schackwitz W."/>
            <person name="Kuo A."/>
            <person name="Salin G."/>
            <person name="Donnadieu C."/>
            <person name="Desdevises Y."/>
            <person name="Sanchez-Ferandin S."/>
            <person name="Moreau H."/>
            <person name="Rivals E."/>
            <person name="Grigoriev I.V."/>
            <person name="Grimsley N."/>
            <person name="Eyre-Walker A."/>
            <person name="Piganeau G."/>
        </authorList>
    </citation>
    <scope>NUCLEOTIDE SEQUENCE [LARGE SCALE GENOMIC DNA]</scope>
    <source>
        <strain evidence="3">RCC 1115</strain>
    </source>
</reference>
<name>A0A096P9S8_OSTTA</name>
<dbReference type="OrthoDB" id="497695at2759"/>
<proteinExistence type="predicted"/>
<sequence length="365" mass="41223">MDVPDDAFAGVLVRAPPASTSAPGAVDRREHRHRYYQDRNKRWAFACDDRGATLLERLFARGRSAIDVIDAAIASACEREGTVVEEVKRTGAATYSKKPSMKSADVTWSQEEYRHLGLQREYVRFKSVQRFTETWACLERGMYGGFLRRAERGGTIRCASLGGGPGFELVAFQEFFKAHYPTVELDLISLDLEESWRASSEALGLRFARWDMRDGGVADACGVPKIDFAIASYVFKMYMCEDVVADWLATELTGIEALFVINRDENLRDGCALMERRGVDVTKLLPQANGRDDRQLVFSRGQDFPRPSGGMENAEPSGGFTFPNVPYMEHKSSSNHQRGGGWRGHGSHHDHDRRSRPDDRRRDRW</sequence>